<reference evidence="9 10" key="1">
    <citation type="submission" date="2017-04" db="EMBL/GenBank/DDBJ databases">
        <title>Kefir bacterial isolates.</title>
        <authorList>
            <person name="Kim Y."/>
            <person name="Blasche S."/>
            <person name="Patil K.R."/>
        </authorList>
    </citation>
    <scope>NUCLEOTIDE SEQUENCE [LARGE SCALE GENOMIC DNA]</scope>
    <source>
        <strain evidence="9 10">KR</strain>
    </source>
</reference>
<evidence type="ECO:0000313" key="9">
    <source>
        <dbReference type="EMBL" id="PAK76977.1"/>
    </source>
</evidence>
<evidence type="ECO:0000313" key="10">
    <source>
        <dbReference type="Proteomes" id="UP000216151"/>
    </source>
</evidence>
<dbReference type="EMBL" id="NCXK01000032">
    <property type="protein sequence ID" value="PAK76977.1"/>
    <property type="molecule type" value="Genomic_DNA"/>
</dbReference>
<comment type="subcellular location">
    <subcellularLocation>
        <location evidence="1">Cell membrane</location>
        <topology evidence="1">Multi-pass membrane protein</topology>
    </subcellularLocation>
</comment>
<feature type="domain" description="Type II secretion system protein GspF" evidence="8">
    <location>
        <begin position="40"/>
        <end position="160"/>
    </location>
</feature>
<accession>A0A269XUJ2</accession>
<dbReference type="InterPro" id="IPR042094">
    <property type="entry name" value="T2SS_GspF_sf"/>
</dbReference>
<dbReference type="PANTHER" id="PTHR30012:SF0">
    <property type="entry name" value="TYPE II SECRETION SYSTEM PROTEIN F-RELATED"/>
    <property type="match status" value="1"/>
</dbReference>
<evidence type="ECO:0000256" key="1">
    <source>
        <dbReference type="ARBA" id="ARBA00004651"/>
    </source>
</evidence>
<keyword evidence="3" id="KW-1003">Cell membrane</keyword>
<feature type="transmembrane region" description="Helical" evidence="7">
    <location>
        <begin position="342"/>
        <end position="363"/>
    </location>
</feature>
<evidence type="ECO:0000256" key="4">
    <source>
        <dbReference type="ARBA" id="ARBA00022692"/>
    </source>
</evidence>
<sequence length="371" mass="41785">MLIRYTDVDYEQLHRKKSLWFRLNALVFFNWKARSTLYQMLAIRLRIHISETHILRMFAKQAARKKQTVIPRIIDDIIYHLNHGEKLVDAFRPYVPDDEYMLMYAGAKAGTLPDALQLLCEAKGRSSAMMRAAMKAISQPLMYLGIIFAFLRIMGTEILPGLVSGPMALKHPSPSQQILVVASNLTTGWYAPITLGLLLATGLIVWLSLQRATGHFRVILERFPPWSIYRDVQGYIWITAFLSLVLAQVPDKEALRIQSVAASPWLKERLDAILTNLTINGLTFPDALLSTGFEFPSPRIIDDVEANWVSKEGYIRLHETATVWASATEQRTIAFAQKAENVFLLLMIGLVIVLGAACDNLGADLSHSVSF</sequence>
<keyword evidence="5 7" id="KW-1133">Transmembrane helix</keyword>
<dbReference type="PANTHER" id="PTHR30012">
    <property type="entry name" value="GENERAL SECRETION PATHWAY PROTEIN"/>
    <property type="match status" value="1"/>
</dbReference>
<protein>
    <recommendedName>
        <fullName evidence="8">Type II secretion system protein GspF domain-containing protein</fullName>
    </recommendedName>
</protein>
<evidence type="ECO:0000256" key="6">
    <source>
        <dbReference type="ARBA" id="ARBA00023136"/>
    </source>
</evidence>
<evidence type="ECO:0000256" key="3">
    <source>
        <dbReference type="ARBA" id="ARBA00022475"/>
    </source>
</evidence>
<evidence type="ECO:0000256" key="5">
    <source>
        <dbReference type="ARBA" id="ARBA00022989"/>
    </source>
</evidence>
<feature type="transmembrane region" description="Helical" evidence="7">
    <location>
        <begin position="189"/>
        <end position="209"/>
    </location>
</feature>
<comment type="similarity">
    <text evidence="2">Belongs to the GSP F family.</text>
</comment>
<dbReference type="RefSeq" id="WP_095350352.1">
    <property type="nucleotide sequence ID" value="NZ_NCXK01000032.1"/>
</dbReference>
<evidence type="ECO:0000256" key="7">
    <source>
        <dbReference type="SAM" id="Phobius"/>
    </source>
</evidence>
<dbReference type="InterPro" id="IPR018076">
    <property type="entry name" value="T2SS_GspF_dom"/>
</dbReference>
<evidence type="ECO:0000256" key="2">
    <source>
        <dbReference type="ARBA" id="ARBA00005745"/>
    </source>
</evidence>
<feature type="transmembrane region" description="Helical" evidence="7">
    <location>
        <begin position="141"/>
        <end position="169"/>
    </location>
</feature>
<keyword evidence="6 7" id="KW-0472">Membrane</keyword>
<dbReference type="GO" id="GO:0005886">
    <property type="term" value="C:plasma membrane"/>
    <property type="evidence" value="ECO:0007669"/>
    <property type="project" value="UniProtKB-SubCell"/>
</dbReference>
<dbReference type="OrthoDB" id="5444670at2"/>
<comment type="caution">
    <text evidence="9">The sequence shown here is derived from an EMBL/GenBank/DDBJ whole genome shotgun (WGS) entry which is preliminary data.</text>
</comment>
<organism evidence="9 10">
    <name type="scientific">Acetobacter fabarum</name>
    <dbReference type="NCBI Taxonomy" id="483199"/>
    <lineage>
        <taxon>Bacteria</taxon>
        <taxon>Pseudomonadati</taxon>
        <taxon>Pseudomonadota</taxon>
        <taxon>Alphaproteobacteria</taxon>
        <taxon>Acetobacterales</taxon>
        <taxon>Acetobacteraceae</taxon>
        <taxon>Acetobacter</taxon>
    </lineage>
</organism>
<keyword evidence="10" id="KW-1185">Reference proteome</keyword>
<dbReference type="Gene3D" id="1.20.81.30">
    <property type="entry name" value="Type II secretion system (T2SS), domain F"/>
    <property type="match status" value="1"/>
</dbReference>
<dbReference type="Pfam" id="PF00482">
    <property type="entry name" value="T2SSF"/>
    <property type="match status" value="1"/>
</dbReference>
<dbReference type="AlphaFoldDB" id="A0A269XUJ2"/>
<gene>
    <name evidence="9" type="ORF">B8X00_12280</name>
</gene>
<keyword evidence="4 7" id="KW-0812">Transmembrane</keyword>
<name>A0A269XUJ2_9PROT</name>
<evidence type="ECO:0000259" key="8">
    <source>
        <dbReference type="Pfam" id="PF00482"/>
    </source>
</evidence>
<dbReference type="Proteomes" id="UP000216151">
    <property type="component" value="Unassembled WGS sequence"/>
</dbReference>
<dbReference type="InterPro" id="IPR003004">
    <property type="entry name" value="GspF/PilC"/>
</dbReference>
<proteinExistence type="inferred from homology"/>